<feature type="domain" description="Helicase C-terminal" evidence="16">
    <location>
        <begin position="763"/>
        <end position="924"/>
    </location>
</feature>
<feature type="compositionally biased region" description="Low complexity" evidence="12">
    <location>
        <begin position="3269"/>
        <end position="3278"/>
    </location>
</feature>
<dbReference type="EMBL" id="JALJOS010000053">
    <property type="protein sequence ID" value="KAK9818902.1"/>
    <property type="molecule type" value="Genomic_DNA"/>
</dbReference>
<feature type="compositionally biased region" description="Polar residues" evidence="12">
    <location>
        <begin position="2700"/>
        <end position="2716"/>
    </location>
</feature>
<feature type="region of interest" description="Disordered" evidence="12">
    <location>
        <begin position="2181"/>
        <end position="2201"/>
    </location>
</feature>
<dbReference type="InterPro" id="IPR001650">
    <property type="entry name" value="Helicase_C-like"/>
</dbReference>
<evidence type="ECO:0000256" key="8">
    <source>
        <dbReference type="ARBA" id="ARBA00022840"/>
    </source>
</evidence>
<keyword evidence="3" id="KW-0677">Repeat</keyword>
<feature type="region of interest" description="Disordered" evidence="12">
    <location>
        <begin position="3074"/>
        <end position="3153"/>
    </location>
</feature>
<feature type="region of interest" description="Disordered" evidence="12">
    <location>
        <begin position="3632"/>
        <end position="3679"/>
    </location>
</feature>
<feature type="compositionally biased region" description="Low complexity" evidence="12">
    <location>
        <begin position="1006"/>
        <end position="1036"/>
    </location>
</feature>
<dbReference type="InterPro" id="IPR009463">
    <property type="entry name" value="DUF1087"/>
</dbReference>
<dbReference type="PROSITE" id="PS50013">
    <property type="entry name" value="CHROMO_2"/>
    <property type="match status" value="1"/>
</dbReference>
<dbReference type="GO" id="GO:0005634">
    <property type="term" value="C:nucleus"/>
    <property type="evidence" value="ECO:0007669"/>
    <property type="project" value="UniProtKB-SubCell"/>
</dbReference>
<dbReference type="Pfam" id="PF00176">
    <property type="entry name" value="SNF2-rel_dom"/>
    <property type="match status" value="1"/>
</dbReference>
<feature type="region of interest" description="Disordered" evidence="12">
    <location>
        <begin position="2474"/>
        <end position="2496"/>
    </location>
</feature>
<feature type="compositionally biased region" description="Polar residues" evidence="12">
    <location>
        <begin position="3224"/>
        <end position="3253"/>
    </location>
</feature>
<dbReference type="InterPro" id="IPR000330">
    <property type="entry name" value="SNF2_N"/>
</dbReference>
<feature type="region of interest" description="Disordered" evidence="12">
    <location>
        <begin position="1907"/>
        <end position="1933"/>
    </location>
</feature>
<proteinExistence type="predicted"/>
<dbReference type="InterPro" id="IPR023780">
    <property type="entry name" value="Chromo_domain"/>
</dbReference>
<evidence type="ECO:0000256" key="12">
    <source>
        <dbReference type="SAM" id="MobiDB-lite"/>
    </source>
</evidence>
<reference evidence="17 18" key="1">
    <citation type="journal article" date="2024" name="Nat. Commun.">
        <title>Phylogenomics reveals the evolutionary origins of lichenization in chlorophyte algae.</title>
        <authorList>
            <person name="Puginier C."/>
            <person name="Libourel C."/>
            <person name="Otte J."/>
            <person name="Skaloud P."/>
            <person name="Haon M."/>
            <person name="Grisel S."/>
            <person name="Petersen M."/>
            <person name="Berrin J.G."/>
            <person name="Delaux P.M."/>
            <person name="Dal Grande F."/>
            <person name="Keller J."/>
        </authorList>
    </citation>
    <scope>NUCLEOTIDE SEQUENCE [LARGE SCALE GENOMIC DNA]</scope>
    <source>
        <strain evidence="17 18">SAG 2145</strain>
    </source>
</reference>
<feature type="compositionally biased region" description="Low complexity" evidence="12">
    <location>
        <begin position="1912"/>
        <end position="1924"/>
    </location>
</feature>
<dbReference type="PROSITE" id="PS51194">
    <property type="entry name" value="HELICASE_CTER"/>
    <property type="match status" value="1"/>
</dbReference>
<dbReference type="PANTHER" id="PTHR45623:SF17">
    <property type="entry name" value="CHROMODOMAIN-HELICASE-DNA-BINDING PROTEIN 3-RELATED"/>
    <property type="match status" value="1"/>
</dbReference>
<dbReference type="Pfam" id="PF06465">
    <property type="entry name" value="DUF1087"/>
    <property type="match status" value="1"/>
</dbReference>
<feature type="region of interest" description="Disordered" evidence="12">
    <location>
        <begin position="1448"/>
        <end position="1478"/>
    </location>
</feature>
<dbReference type="InterPro" id="IPR001965">
    <property type="entry name" value="Znf_PHD"/>
</dbReference>
<feature type="compositionally biased region" description="Acidic residues" evidence="12">
    <location>
        <begin position="1218"/>
        <end position="1233"/>
    </location>
</feature>
<keyword evidence="18" id="KW-1185">Reference proteome</keyword>
<dbReference type="Gene3D" id="2.40.50.40">
    <property type="match status" value="1"/>
</dbReference>
<feature type="compositionally biased region" description="Basic and acidic residues" evidence="12">
    <location>
        <begin position="1191"/>
        <end position="1208"/>
    </location>
</feature>
<dbReference type="InterPro" id="IPR027417">
    <property type="entry name" value="P-loop_NTPase"/>
</dbReference>
<evidence type="ECO:0000256" key="3">
    <source>
        <dbReference type="ARBA" id="ARBA00022737"/>
    </source>
</evidence>
<feature type="compositionally biased region" description="Basic and acidic residues" evidence="12">
    <location>
        <begin position="1062"/>
        <end position="1074"/>
    </location>
</feature>
<feature type="region of interest" description="Disordered" evidence="12">
    <location>
        <begin position="1181"/>
        <end position="1279"/>
    </location>
</feature>
<dbReference type="GO" id="GO:0003677">
    <property type="term" value="F:DNA binding"/>
    <property type="evidence" value="ECO:0007669"/>
    <property type="project" value="TreeGrafter"/>
</dbReference>
<dbReference type="InterPro" id="IPR016197">
    <property type="entry name" value="Chromo-like_dom_sf"/>
</dbReference>
<dbReference type="GO" id="GO:0042393">
    <property type="term" value="F:histone binding"/>
    <property type="evidence" value="ECO:0007669"/>
    <property type="project" value="TreeGrafter"/>
</dbReference>
<dbReference type="SUPFAM" id="SSF57903">
    <property type="entry name" value="FYVE/PHD zinc finger"/>
    <property type="match status" value="1"/>
</dbReference>
<accession>A0AAW1QC28</accession>
<feature type="region of interest" description="Disordered" evidence="12">
    <location>
        <begin position="2863"/>
        <end position="2892"/>
    </location>
</feature>
<evidence type="ECO:0000256" key="10">
    <source>
        <dbReference type="PROSITE-ProRule" id="PRU00146"/>
    </source>
</evidence>
<feature type="domain" description="PHD-type" evidence="14">
    <location>
        <begin position="76"/>
        <end position="126"/>
    </location>
</feature>
<keyword evidence="5 10" id="KW-0863">Zinc-finger</keyword>
<evidence type="ECO:0000256" key="4">
    <source>
        <dbReference type="ARBA" id="ARBA00022741"/>
    </source>
</evidence>
<feature type="region of interest" description="Disordered" evidence="12">
    <location>
        <begin position="3418"/>
        <end position="3488"/>
    </location>
</feature>
<evidence type="ECO:0000259" key="15">
    <source>
        <dbReference type="PROSITE" id="PS51192"/>
    </source>
</evidence>
<feature type="region of interest" description="Disordered" evidence="12">
    <location>
        <begin position="1346"/>
        <end position="1378"/>
    </location>
</feature>
<dbReference type="InterPro" id="IPR049730">
    <property type="entry name" value="SNF2/RAD54-like_C"/>
</dbReference>
<dbReference type="GO" id="GO:0000785">
    <property type="term" value="C:chromatin"/>
    <property type="evidence" value="ECO:0007669"/>
    <property type="project" value="TreeGrafter"/>
</dbReference>
<dbReference type="SUPFAM" id="SSF52540">
    <property type="entry name" value="P-loop containing nucleoside triphosphate hydrolases"/>
    <property type="match status" value="2"/>
</dbReference>
<dbReference type="SMART" id="SM00298">
    <property type="entry name" value="CHROMO"/>
    <property type="match status" value="2"/>
</dbReference>
<feature type="compositionally biased region" description="Polar residues" evidence="12">
    <location>
        <begin position="2358"/>
        <end position="2369"/>
    </location>
</feature>
<evidence type="ECO:0000259" key="16">
    <source>
        <dbReference type="PROSITE" id="PS51194"/>
    </source>
</evidence>
<evidence type="ECO:0000256" key="1">
    <source>
        <dbReference type="ARBA" id="ARBA00004123"/>
    </source>
</evidence>
<feature type="compositionally biased region" description="Polar residues" evidence="12">
    <location>
        <begin position="948"/>
        <end position="959"/>
    </location>
</feature>
<dbReference type="SMART" id="SM00249">
    <property type="entry name" value="PHD"/>
    <property type="match status" value="1"/>
</dbReference>
<feature type="domain" description="Chromo" evidence="13">
    <location>
        <begin position="313"/>
        <end position="372"/>
    </location>
</feature>
<dbReference type="SMART" id="SM00490">
    <property type="entry name" value="HELICc"/>
    <property type="match status" value="1"/>
</dbReference>
<dbReference type="Gene3D" id="2.30.30.1150">
    <property type="match status" value="1"/>
</dbReference>
<feature type="region of interest" description="Disordered" evidence="12">
    <location>
        <begin position="2130"/>
        <end position="2168"/>
    </location>
</feature>
<feature type="region of interest" description="Disordered" evidence="12">
    <location>
        <begin position="3783"/>
        <end position="3807"/>
    </location>
</feature>
<keyword evidence="8" id="KW-0067">ATP-binding</keyword>
<dbReference type="SMART" id="SM01147">
    <property type="entry name" value="DUF1087"/>
    <property type="match status" value="1"/>
</dbReference>
<feature type="region of interest" description="Disordered" evidence="12">
    <location>
        <begin position="3216"/>
        <end position="3366"/>
    </location>
</feature>
<feature type="domain" description="Helicase ATP-binding" evidence="15">
    <location>
        <begin position="450"/>
        <end position="631"/>
    </location>
</feature>
<dbReference type="CDD" id="cd18793">
    <property type="entry name" value="SF2_C_SNF"/>
    <property type="match status" value="1"/>
</dbReference>
<evidence type="ECO:0000313" key="18">
    <source>
        <dbReference type="Proteomes" id="UP001438707"/>
    </source>
</evidence>
<dbReference type="InterPro" id="IPR019787">
    <property type="entry name" value="Znf_PHD-finger"/>
</dbReference>
<feature type="compositionally biased region" description="Polar residues" evidence="12">
    <location>
        <begin position="3439"/>
        <end position="3461"/>
    </location>
</feature>
<dbReference type="SMART" id="SM00487">
    <property type="entry name" value="DEXDc"/>
    <property type="match status" value="1"/>
</dbReference>
<evidence type="ECO:0000313" key="17">
    <source>
        <dbReference type="EMBL" id="KAK9818902.1"/>
    </source>
</evidence>
<dbReference type="GO" id="GO:0140658">
    <property type="term" value="F:ATP-dependent chromatin remodeler activity"/>
    <property type="evidence" value="ECO:0007669"/>
    <property type="project" value="TreeGrafter"/>
</dbReference>
<feature type="compositionally biased region" description="Polar residues" evidence="12">
    <location>
        <begin position="3788"/>
        <end position="3797"/>
    </location>
</feature>
<protein>
    <submittedName>
        <fullName evidence="17">Uncharacterized protein</fullName>
    </submittedName>
</protein>
<evidence type="ECO:0000256" key="7">
    <source>
        <dbReference type="ARBA" id="ARBA00022833"/>
    </source>
</evidence>
<keyword evidence="6" id="KW-0378">Hydrolase</keyword>
<keyword evidence="7" id="KW-0862">Zinc</keyword>
<feature type="compositionally biased region" description="Low complexity" evidence="12">
    <location>
        <begin position="3095"/>
        <end position="3111"/>
    </location>
</feature>
<organism evidence="17 18">
    <name type="scientific">Apatococcus lobatus</name>
    <dbReference type="NCBI Taxonomy" id="904363"/>
    <lineage>
        <taxon>Eukaryota</taxon>
        <taxon>Viridiplantae</taxon>
        <taxon>Chlorophyta</taxon>
        <taxon>core chlorophytes</taxon>
        <taxon>Trebouxiophyceae</taxon>
        <taxon>Chlorellales</taxon>
        <taxon>Chlorellaceae</taxon>
        <taxon>Apatococcus</taxon>
    </lineage>
</organism>
<dbReference type="GO" id="GO:0008270">
    <property type="term" value="F:zinc ion binding"/>
    <property type="evidence" value="ECO:0007669"/>
    <property type="project" value="UniProtKB-KW"/>
</dbReference>
<feature type="region of interest" description="Disordered" evidence="12">
    <location>
        <begin position="3513"/>
        <end position="3566"/>
    </location>
</feature>
<dbReference type="GO" id="GO:0016887">
    <property type="term" value="F:ATP hydrolysis activity"/>
    <property type="evidence" value="ECO:0007669"/>
    <property type="project" value="TreeGrafter"/>
</dbReference>
<dbReference type="GO" id="GO:0003682">
    <property type="term" value="F:chromatin binding"/>
    <property type="evidence" value="ECO:0007669"/>
    <property type="project" value="TreeGrafter"/>
</dbReference>
<feature type="compositionally biased region" description="Low complexity" evidence="12">
    <location>
        <begin position="1266"/>
        <end position="1279"/>
    </location>
</feature>
<dbReference type="PANTHER" id="PTHR45623">
    <property type="entry name" value="CHROMODOMAIN-HELICASE-DNA-BINDING PROTEIN 3-RELATED-RELATED"/>
    <property type="match status" value="1"/>
</dbReference>
<evidence type="ECO:0000259" key="13">
    <source>
        <dbReference type="PROSITE" id="PS50013"/>
    </source>
</evidence>
<evidence type="ECO:0000259" key="14">
    <source>
        <dbReference type="PROSITE" id="PS50016"/>
    </source>
</evidence>
<feature type="compositionally biased region" description="Polar residues" evidence="12">
    <location>
        <begin position="3112"/>
        <end position="3122"/>
    </location>
</feature>
<keyword evidence="9" id="KW-0539">Nucleus</keyword>
<keyword evidence="11" id="KW-0175">Coiled coil</keyword>
<dbReference type="Gene3D" id="3.40.50.10810">
    <property type="entry name" value="Tandem AAA-ATPase domain"/>
    <property type="match status" value="1"/>
</dbReference>
<feature type="compositionally biased region" description="Polar residues" evidence="12">
    <location>
        <begin position="2870"/>
        <end position="2879"/>
    </location>
</feature>
<comment type="caution">
    <text evidence="17">The sequence shown here is derived from an EMBL/GenBank/DDBJ whole genome shotgun (WGS) entry which is preliminary data.</text>
</comment>
<evidence type="ECO:0000256" key="11">
    <source>
        <dbReference type="SAM" id="Coils"/>
    </source>
</evidence>
<feature type="region of interest" description="Disordered" evidence="12">
    <location>
        <begin position="161"/>
        <end position="183"/>
    </location>
</feature>
<dbReference type="Proteomes" id="UP001438707">
    <property type="component" value="Unassembled WGS sequence"/>
</dbReference>
<dbReference type="PROSITE" id="PS51192">
    <property type="entry name" value="HELICASE_ATP_BIND_1"/>
    <property type="match status" value="1"/>
</dbReference>
<feature type="compositionally biased region" description="Polar residues" evidence="12">
    <location>
        <begin position="1461"/>
        <end position="1471"/>
    </location>
</feature>
<feature type="compositionally biased region" description="Gly residues" evidence="12">
    <location>
        <begin position="3080"/>
        <end position="3090"/>
    </location>
</feature>
<dbReference type="SUPFAM" id="SSF54160">
    <property type="entry name" value="Chromo domain-like"/>
    <property type="match status" value="1"/>
</dbReference>
<feature type="compositionally biased region" description="Polar residues" evidence="12">
    <location>
        <begin position="1346"/>
        <end position="1366"/>
    </location>
</feature>
<feature type="region of interest" description="Disordered" evidence="12">
    <location>
        <begin position="2700"/>
        <end position="2795"/>
    </location>
</feature>
<evidence type="ECO:0000256" key="6">
    <source>
        <dbReference type="ARBA" id="ARBA00022801"/>
    </source>
</evidence>
<feature type="compositionally biased region" description="Low complexity" evidence="12">
    <location>
        <begin position="3470"/>
        <end position="3488"/>
    </location>
</feature>
<feature type="region of interest" description="Disordered" evidence="12">
    <location>
        <begin position="947"/>
        <end position="967"/>
    </location>
</feature>
<feature type="region of interest" description="Disordered" evidence="12">
    <location>
        <begin position="3580"/>
        <end position="3599"/>
    </location>
</feature>
<feature type="compositionally biased region" description="Polar residues" evidence="12">
    <location>
        <begin position="2741"/>
        <end position="2751"/>
    </location>
</feature>
<feature type="region of interest" description="Disordered" evidence="12">
    <location>
        <begin position="1"/>
        <end position="76"/>
    </location>
</feature>
<evidence type="ECO:0000256" key="9">
    <source>
        <dbReference type="ARBA" id="ARBA00023242"/>
    </source>
</evidence>
<dbReference type="Pfam" id="PF00628">
    <property type="entry name" value="PHD"/>
    <property type="match status" value="1"/>
</dbReference>
<dbReference type="InterPro" id="IPR014001">
    <property type="entry name" value="Helicase_ATP-bd"/>
</dbReference>
<dbReference type="Pfam" id="PF00385">
    <property type="entry name" value="Chromo"/>
    <property type="match status" value="1"/>
</dbReference>
<dbReference type="Pfam" id="PF00271">
    <property type="entry name" value="Helicase_C"/>
    <property type="match status" value="1"/>
</dbReference>
<keyword evidence="2" id="KW-0479">Metal-binding</keyword>
<dbReference type="InterPro" id="IPR011011">
    <property type="entry name" value="Znf_FYVE_PHD"/>
</dbReference>
<feature type="compositionally biased region" description="Low complexity" evidence="12">
    <location>
        <begin position="3287"/>
        <end position="3308"/>
    </location>
</feature>
<feature type="region of interest" description="Disordered" evidence="12">
    <location>
        <begin position="2350"/>
        <end position="2374"/>
    </location>
</feature>
<comment type="subcellular location">
    <subcellularLocation>
        <location evidence="1">Nucleus</location>
    </subcellularLocation>
</comment>
<feature type="coiled-coil region" evidence="11">
    <location>
        <begin position="2599"/>
        <end position="2626"/>
    </location>
</feature>
<dbReference type="CDD" id="cd18659">
    <property type="entry name" value="CD2_tandem"/>
    <property type="match status" value="1"/>
</dbReference>
<dbReference type="GO" id="GO:0005524">
    <property type="term" value="F:ATP binding"/>
    <property type="evidence" value="ECO:0007669"/>
    <property type="project" value="UniProtKB-KW"/>
</dbReference>
<feature type="compositionally biased region" description="Low complexity" evidence="12">
    <location>
        <begin position="3143"/>
        <end position="3153"/>
    </location>
</feature>
<dbReference type="PROSITE" id="PS50016">
    <property type="entry name" value="ZF_PHD_2"/>
    <property type="match status" value="1"/>
</dbReference>
<sequence length="3976" mass="421031">MTRRKRQRAPASPVSDHRGSDGGEADTEDFATPTKINRSLTPVDKETDLATSEDEQSHTGSLNDALADSAESDGHDSECMLCGTDDDPERLVCCDACVRVAHITCLTPPLKHVPKGLWLCPICQPAGEIERILDVRVRWKADGEGWAPTPQRLASATKTGATSAAPAVPHKGPRAALSDGIPTAGTKTRSLNELVNHLSRDEQEAGRRAPSRTATQLQGVRPIVNGAGGSPPADRGGCNTQEYYVKLKGQAYLHCRWLPRDLIVSVGQKVHRGLLTRLKCFDSKHALGAEAGVLGTSEIVQADIKQGVHSNWLTVERVVSQRDTPGGREFLIKWGDLGYDECTWEAFEELAAFKAKFEQFERQKSLEEEYLALGHPQDFNPLEALRQHVAIAQREAMLATQVCCPQEAGKAEGLAAAAAGGVSRRFSKTPDFLKAGELYPYQLEGLNWLFHAWVISSNVILADEMGLGKTIMAISLLAAMRAEGVLGPHLVVVPLSTLANWAREFAAWAPDMNVVTLIGNPEARKVIKDHELYVNPQHGTSFRDKRSSVQARVKFHVLLTSNEMVKKEAADLKRLQWECLIVDEGHRLKQNGELFTQLTGLSTQHRVLLTGTPLQNGVGELFQLLCFLEPVKFGSMERLEAEYADLAECNKVEKLHELLKPHLLRRMKADVLKQLPPKLEQIVRVELSPVQKDCYRAILTRNYPQLAGGIKERLSLTNVMMDLRKCCNHAHQLDSSLLPNLPHTNDHAEILKRLLDASGKLQLLDMMLVRLKARGHRVLICSQFVLMLDILNDYLFTRKWGFQRIDGRVPSAERQGRIDLFNTKPDSYFVFLLSTKAGGLGINLATADTVIIFDSDWNPQNDLQAQARAHRIGQEKPVMIYRLVTRGTIEERMLHVSKSKRALEKLVVRKANKVTSQKEIDDLLRYGTEELFAEAAADKAQCVADAANNGQDQSGTPQSGAPEAAAMDAAAPAVAGTPVAVSPPAAAQSLAEAVAPAAAAVAPAQPEAPGAAQTPAQASAATAAVAPAQPEAPAAAVGTGEEGVKRGRGRPSMDPAGRKGKPPLERTREREQKAGRTGGADGNRIVYDESAIERLLDRSKLTNAMSEEADGAGGDGHDLMSSFQVAHFTAVQQPEEVVVAAAAQQAPAAGPGGIFNSTESPEYWEKLLGQQHRELRDAELKALGKGKRERKQVSYRDDNHLDPKDKEYAPSSGGSGDEASEPEPEPIDLEEDPLLNGRKRRRRSHPLPAAIPNATGPHAKLPQCMSGRISPKSSGLSSLPSMISPSGKMTGYPPGIYAPSGVYQRSPNGSVVLQNVRDAVNAAPGESRPTWIHPAKQAMNVVSAQGDSSIQNLNPHRWGTPSTNPRRASPPKGSGQNLMTQWRYPEVGAGMAIRPDMQPNSPQWAPTATAAVQYGVPVGPGQGLAQGAWSHPMTNFPHMGPTAPQLWSATGQRPPGPRGQHASQPTATHTLQGAAGPVGMRPAGLSTPAGVWSGAGPQPTATPPLQGPRMPAAMRPAGLTPTHASTGNRSWRGPLGHPFPTQESLSHQPSEVLLQQLLDKANAVFPAGASASGVDSAAAAAAGTPQLSAGGVGGPAITTPRQITPQEVLQSQTPMGLLILGLQEQDCKTYLQALMQWGIEQREEDRGSLLWTRFERVLPRVPPEAIVMYGRLLLSHASGKDVLGLPGAAASVPVPNTLFAVSPANVMAAVSQMDNIHWKVRALQREALQGRTVNFTCGTEAVHMLPVEFWTAREDWHLLQLAHKFGHPAFSGYGRALWPDKSLSPMGIALARNMGILGAEETPPSSILPSDADRLQMVQWVTKRFTALTHCIAAEKAELQQQLATGDNPAAGPAPTHIRSAGMGLAASAPTSPKTIAGGSRISPLQLSAAGPACSVPTAATPLQAAAHKGSAAAPTPLQPAPAQSGPAATPTLQSVMEPCNLNDTAAGPASAAAQPHGYGDAIAQAGTASSLPSELHQGFEAISVRPAPSPQSLASAAAAALLYNAEPPTVPGHSMSAGSKPIHEPLLQSGDHARTVSFVPHVRGWSVSSAPTALQSAEAPHTEEPSALKNIAYPPICNPFSQPTPVPVSPVQVLTPKETPHPTAAAATVHPLTSTADCSPAKPTRAQIKEEGPLSAEQPDRIPTPFRTPLFRKSNANKPAAGSERAEDEMHACVLDLTADTDDSPESSAVLQSQPPTPAELPTAVQGISGLFPPNPAAIAAGMWGAAGAGADPPTTLAASAAGMHTAMQTAGTHVPPIPDAAASQLQRTQALEGVLGYLKLQPPRHQDHHQQLGLGHTSQPSVQHGGRVEPGAVVGEDEKRQQRMAQNEALEQRRRLLQERLDQACLFSSPARPEANATQQRTASPSPARTVMFDGSPEIILQDQPPAKSQLQPLINSGLSPLAAGSDGVSAKLVATEAGDKPSAASSLSPTATNAAANGSFGAGNAAGGKSEATKALSPKAVKAVGRLFRKASTGSQSGGSPAAASGSPAAAAVGSPFNTSGAAARPLYTVTSGGAVPEGGPSRDTTTSGQLASGAHVLGYLPHGSAITAGPSSVAALEPAATQTAVQSMVEGSHVEEPDVQMVGANFQLSSEPPQAASFEEQVLQVQINLKAAEQKLLRAKAMREKINSGVSSLQKLLSGGPQSLRCRLGQTPEEAHQAHLEAWHIKQTQLKAITSLCTRQLDVVQKLTWQQERLQQQGPGGYNSTHAHSQSPIAKLTDPQLGPIPTRPPSGPIHFSHPSSTATSQVGHSHDPHIHIHGIQQDPAGVHQPAAPQVGHPSGPTAHSHVAQQDAAGIHQPAAPQMGHSSGPTAHFHMAQQDAAGTLQEVGGDQTQVGGGLPPGYAAGNGGYAAPPAHLLTGVGPAQMLGPQTASQSGGSFPHERAWTPGLGNCSDGVQSRQIGSEAHVRRQQNVQRGRQLLQALPKELRQVVKTCSQLYQLKAQIASDRATANECATTLDVRHAAREYFQRQLMEMEQLAEHMTSGVRRLQCQPQLRLVHSSNNSSAAHQNSLGLQTAAGLQPTPYPSVGLLRVLHHQSQQPQQQQAELKQTLSKAQPVRLVVRGNQLVHDLQPQDGALQGGNGDGHGVTEGCSSGPAVAAPAASQMTSAQLSGGSYSQHQPRILFDPPGSTKLTEGPPMPQHLQQQQQPHGQLQIVPAQERLQYQSHGQPQQQQQNVSGHLQMRHNEGVSQHHSHGPGRSTRDTFLQRHPSWQTHEAVGEQRVQSVMSRAQAQMQGHTTPNSQPQSLTAHQQHTDGDQRGSLGGSGLQQIPSQGQLRGPSPRTGQSQAADGQTSQQQQQQAQQPSEHQQRSPTLNGLHPHATDQSPGLFYQNGQLQHSHNHHPGANVLPTSRPPQAESRTEHQQELIRNSHMAVQGDQSAKVASSTFQQSPLMTHVAAAGRYPAQLPVPEVQTLEHALSQGSQPAAGSHAQGPIDLTSDSSQPTTPSKASLQMSHQQQPRGPASPVMPTQTPTQQQQQQQQALAQALQWSADGPPLPELQQHVLASGHITALPHSPRQGPIGPLQQHDSGRPCAHRRSAASTPAAGGVLQSPSGVPDPHLSTRGTAETGATILRALSMPKEDAVSPSGERSSGVSKVAGGCHPIIQLQNPRPAVDDPVDESLPIPHRVKVDSRSIGRAEAAVTSPQKSGASAQKSGSSLGFSGEGGSPDAAGSSLQKARRWKRAIMIPSTSSEHLNQRFKDAMKWHNHTYHPSSTADTAATPDHAADLAKSMEPTATAAPIATQALLLPNPETCADRAAAFANAGPERDLHSWAFQAQPRADLRQKVTTASSPSADQEHPGPASLTVAPTVAEPAIGASVIAADTRPSDERSAKRLCLELSLAKHTPPATAECLTTELPGGAAKPGFCHGQHKAGEQVMTMAEAAAIPSQSDTSLLTAGNAHVNSLPNASSVQELVSSCPAPEAAGLQLEGDEEQLGAVEMEADTTMRVITLHGEQVEARVLEEAKSDEDIEID</sequence>
<dbReference type="Gene3D" id="3.40.50.300">
    <property type="entry name" value="P-loop containing nucleotide triphosphate hydrolases"/>
    <property type="match status" value="1"/>
</dbReference>
<feature type="compositionally biased region" description="Low complexity" evidence="12">
    <location>
        <begin position="3648"/>
        <end position="3663"/>
    </location>
</feature>
<dbReference type="InterPro" id="IPR000953">
    <property type="entry name" value="Chromo/chromo_shadow_dom"/>
</dbReference>
<evidence type="ECO:0000256" key="5">
    <source>
        <dbReference type="ARBA" id="ARBA00022771"/>
    </source>
</evidence>
<dbReference type="InterPro" id="IPR038718">
    <property type="entry name" value="SNF2-like_sf"/>
</dbReference>
<evidence type="ECO:0000256" key="2">
    <source>
        <dbReference type="ARBA" id="ARBA00022723"/>
    </source>
</evidence>
<keyword evidence="4" id="KW-0547">Nucleotide-binding</keyword>
<feature type="region of interest" description="Disordered" evidence="12">
    <location>
        <begin position="1006"/>
        <end position="1083"/>
    </location>
</feature>
<name>A0AAW1QC28_9CHLO</name>
<gene>
    <name evidence="17" type="ORF">WJX74_010226</name>
</gene>